<dbReference type="Pfam" id="PF00959">
    <property type="entry name" value="Phage_lysozyme"/>
    <property type="match status" value="1"/>
</dbReference>
<dbReference type="InterPro" id="IPR052619">
    <property type="entry name" value="Phage_lysozyme-like"/>
</dbReference>
<keyword evidence="2 3" id="KW-0081">Bacteriolytic enzyme</keyword>
<dbReference type="GO" id="GO:0042742">
    <property type="term" value="P:defense response to bacterium"/>
    <property type="evidence" value="ECO:0007669"/>
    <property type="project" value="UniProtKB-KW"/>
</dbReference>
<dbReference type="GO" id="GO:0031640">
    <property type="term" value="P:killing of cells of another organism"/>
    <property type="evidence" value="ECO:0007669"/>
    <property type="project" value="UniProtKB-KW"/>
</dbReference>
<dbReference type="KEGG" id="mcab:HXZ27_03505"/>
<comment type="catalytic activity">
    <reaction evidence="3">
        <text>Hydrolysis of (1-&gt;4)-beta-linkages between N-acetylmuramic acid and N-acetyl-D-glucosamine residues in a peptidoglycan and between N-acetyl-D-glucosamine residues in chitodextrins.</text>
        <dbReference type="EC" id="3.2.1.17"/>
    </reaction>
</comment>
<dbReference type="GO" id="GO:0009253">
    <property type="term" value="P:peptidoglycan catabolic process"/>
    <property type="evidence" value="ECO:0007669"/>
    <property type="project" value="InterPro"/>
</dbReference>
<dbReference type="GO" id="GO:0003796">
    <property type="term" value="F:lysozyme activity"/>
    <property type="evidence" value="ECO:0007669"/>
    <property type="project" value="UniProtKB-EC"/>
</dbReference>
<dbReference type="GO" id="GO:0016998">
    <property type="term" value="P:cell wall macromolecule catabolic process"/>
    <property type="evidence" value="ECO:0007669"/>
    <property type="project" value="InterPro"/>
</dbReference>
<dbReference type="EC" id="3.2.1.17" evidence="3"/>
<reference evidence="4 5" key="1">
    <citation type="submission" date="2020-07" db="EMBL/GenBank/DDBJ databases">
        <title>A bifunctional nitrone conjugated secondary metabolite targeting the ribosome.</title>
        <authorList>
            <person name="Limbrick E.M."/>
            <person name="Graf M."/>
            <person name="Derewacz D.K."/>
            <person name="Nguyen F."/>
            <person name="Spraggins J.M."/>
            <person name="Wieland M."/>
            <person name="Ynigez-Gutierrez A.E."/>
            <person name="Reisman B.J."/>
            <person name="Zinshteyn B."/>
            <person name="McCulloch K."/>
            <person name="Iverson T.M."/>
            <person name="Green R."/>
            <person name="Wilson D.N."/>
            <person name="Bachmann B.O."/>
        </authorList>
    </citation>
    <scope>NUCLEOTIDE SEQUENCE [LARGE SCALE GENOMIC DNA]</scope>
    <source>
        <strain evidence="5">aurantiaca</strain>
    </source>
</reference>
<dbReference type="InterPro" id="IPR002196">
    <property type="entry name" value="Glyco_hydro_24"/>
</dbReference>
<accession>A0A7H8XEL7</accession>
<dbReference type="AlphaFoldDB" id="A0A7H8XEL7"/>
<dbReference type="EMBL" id="CP058322">
    <property type="protein sequence ID" value="QLD23407.1"/>
    <property type="molecule type" value="Genomic_DNA"/>
</dbReference>
<proteinExistence type="inferred from homology"/>
<dbReference type="InterPro" id="IPR023346">
    <property type="entry name" value="Lysozyme-like_dom_sf"/>
</dbReference>
<keyword evidence="3" id="KW-0326">Glycosidase</keyword>
<dbReference type="Gene3D" id="1.10.530.40">
    <property type="match status" value="1"/>
</dbReference>
<name>A0A7H8XEL7_9ACTN</name>
<dbReference type="Proteomes" id="UP000509335">
    <property type="component" value="Chromosome"/>
</dbReference>
<dbReference type="SUPFAM" id="SSF53955">
    <property type="entry name" value="Lysozyme-like"/>
    <property type="match status" value="1"/>
</dbReference>
<evidence type="ECO:0000256" key="2">
    <source>
        <dbReference type="ARBA" id="ARBA00022638"/>
    </source>
</evidence>
<evidence type="ECO:0000313" key="4">
    <source>
        <dbReference type="EMBL" id="QLD23407.1"/>
    </source>
</evidence>
<protein>
    <recommendedName>
        <fullName evidence="3">Lysozyme</fullName>
        <ecNumber evidence="3">3.2.1.17</ecNumber>
    </recommendedName>
</protein>
<evidence type="ECO:0000256" key="3">
    <source>
        <dbReference type="RuleBase" id="RU003788"/>
    </source>
</evidence>
<dbReference type="InterPro" id="IPR001165">
    <property type="entry name" value="T4-type_lysozyme"/>
</dbReference>
<dbReference type="GeneID" id="301309727"/>
<comment type="similarity">
    <text evidence="3">Belongs to the glycosyl hydrolase 24 family.</text>
</comment>
<dbReference type="PANTHER" id="PTHR37406:SF1">
    <property type="entry name" value="T4-TYPE LYSOZYME 1-RELATED"/>
    <property type="match status" value="1"/>
</dbReference>
<dbReference type="RefSeq" id="WP_178063168.1">
    <property type="nucleotide sequence ID" value="NZ_JBICTT010000005.1"/>
</dbReference>
<gene>
    <name evidence="4" type="ORF">HXZ27_03505</name>
</gene>
<dbReference type="InterPro" id="IPR023347">
    <property type="entry name" value="Lysozyme_dom_sf"/>
</dbReference>
<evidence type="ECO:0000256" key="1">
    <source>
        <dbReference type="ARBA" id="ARBA00022529"/>
    </source>
</evidence>
<organism evidence="4 5">
    <name type="scientific">Micromonospora carbonacea</name>
    <dbReference type="NCBI Taxonomy" id="47853"/>
    <lineage>
        <taxon>Bacteria</taxon>
        <taxon>Bacillati</taxon>
        <taxon>Actinomycetota</taxon>
        <taxon>Actinomycetes</taxon>
        <taxon>Micromonosporales</taxon>
        <taxon>Micromonosporaceae</taxon>
        <taxon>Micromonospora</taxon>
    </lineage>
</organism>
<evidence type="ECO:0000313" key="5">
    <source>
        <dbReference type="Proteomes" id="UP000509335"/>
    </source>
</evidence>
<sequence length="240" mass="26033">MEIGEFKDFVAKHESPHGLAGDPHVYVDTKGHPTVGIGFNLDRADARARLAAVGANYDDVRAGRVNLTQVQITILFEQTIADATTDAYALVPNFDLLSTARQAVLIDMIFNLGRTGLAQFQNMLAALNRGDYETAASEMENSAWKQQTGTRATQDVTLMRRGLMCDPLPPGVIPVIPPVSSDIPGYVHPGGTGYPGGVITFQPSNGDGTGDGGTDTMRCNFRKIEVFYNNHWITVLDIYC</sequence>
<dbReference type="PRINTS" id="PR00684">
    <property type="entry name" value="T4LYSOZYME"/>
</dbReference>
<keyword evidence="3 4" id="KW-0378">Hydrolase</keyword>
<dbReference type="PANTHER" id="PTHR37406">
    <property type="entry name" value="T4-TYPE LYSOZYME 1-RELATED"/>
    <property type="match status" value="1"/>
</dbReference>
<keyword evidence="1 3" id="KW-0929">Antimicrobial</keyword>